<dbReference type="SUPFAM" id="SSF52540">
    <property type="entry name" value="P-loop containing nucleoside triphosphate hydrolases"/>
    <property type="match status" value="1"/>
</dbReference>
<protein>
    <submittedName>
        <fullName evidence="1">DNA polymerase III subunit gamma/tau</fullName>
    </submittedName>
</protein>
<dbReference type="PANTHER" id="PTHR11669">
    <property type="entry name" value="REPLICATION FACTOR C / DNA POLYMERASE III GAMMA-TAU SUBUNIT"/>
    <property type="match status" value="1"/>
</dbReference>
<organism evidence="1 2">
    <name type="scientific">Termitidicoccus mucosus</name>
    <dbReference type="NCBI Taxonomy" id="1184151"/>
    <lineage>
        <taxon>Bacteria</taxon>
        <taxon>Pseudomonadati</taxon>
        <taxon>Verrucomicrobiota</taxon>
        <taxon>Opitutia</taxon>
        <taxon>Opitutales</taxon>
        <taxon>Opitutaceae</taxon>
        <taxon>Termitidicoccus</taxon>
    </lineage>
</organism>
<dbReference type="EMBL" id="LRRQ01000161">
    <property type="protein sequence ID" value="OAM87699.1"/>
    <property type="molecule type" value="Genomic_DNA"/>
</dbReference>
<dbReference type="Proteomes" id="UP000078486">
    <property type="component" value="Unassembled WGS sequence"/>
</dbReference>
<dbReference type="Gene3D" id="3.40.50.300">
    <property type="entry name" value="P-loop containing nucleotide triphosphate hydrolases"/>
    <property type="match status" value="1"/>
</dbReference>
<comment type="caution">
    <text evidence="1">The sequence shown here is derived from an EMBL/GenBank/DDBJ whole genome shotgun (WGS) entry which is preliminary data.</text>
</comment>
<proteinExistence type="predicted"/>
<dbReference type="GO" id="GO:0006261">
    <property type="term" value="P:DNA-templated DNA replication"/>
    <property type="evidence" value="ECO:0007669"/>
    <property type="project" value="TreeGrafter"/>
</dbReference>
<dbReference type="STRING" id="1184151.AW736_21690"/>
<keyword evidence="2" id="KW-1185">Reference proteome</keyword>
<dbReference type="OrthoDB" id="9811073at2"/>
<dbReference type="RefSeq" id="WP_068772409.1">
    <property type="nucleotide sequence ID" value="NZ_KV441844.1"/>
</dbReference>
<evidence type="ECO:0000313" key="1">
    <source>
        <dbReference type="EMBL" id="OAM87699.1"/>
    </source>
</evidence>
<dbReference type="InterPro" id="IPR050238">
    <property type="entry name" value="DNA_Rep/Repair_Clamp_Loader"/>
</dbReference>
<dbReference type="AlphaFoldDB" id="A0A178IF40"/>
<dbReference type="InterPro" id="IPR027417">
    <property type="entry name" value="P-loop_NTPase"/>
</dbReference>
<sequence length="322" mass="35647">MSATQSETLAWPDALADTPSIRVIERAITRRRLSHSLLLTGGDIDTLTLVANAIADRLLNTSASSARFAPAQHPDCFYLRPAGKMRQIGAEPTRELINKVQVSPVVSIRKVAVIHECDRMHVAAANIFLKTLEEPPGDTTLLLLTTRPYALLPTIRSRCLTFRFPVSGTAYAPDGWAAWLADYTAWLARLAEGIADKRAAADSLMAVYGLTSRFGAILEFATQEVWKKQKTELPPDIKEDEEVAIETGIANDLRLRLFVEIEQATRAFALPRLNANAPATTRALTDSIKKLEHATGLLRLNLNESAALENFMLASLRYWTRR</sequence>
<dbReference type="Pfam" id="PF13177">
    <property type="entry name" value="DNA_pol3_delta2"/>
    <property type="match status" value="1"/>
</dbReference>
<evidence type="ECO:0000313" key="2">
    <source>
        <dbReference type="Proteomes" id="UP000078486"/>
    </source>
</evidence>
<accession>A0A178IF40</accession>
<gene>
    <name evidence="1" type="ORF">AW736_21690</name>
</gene>
<name>A0A178IF40_9BACT</name>
<dbReference type="PANTHER" id="PTHR11669:SF8">
    <property type="entry name" value="DNA POLYMERASE III SUBUNIT DELTA"/>
    <property type="match status" value="1"/>
</dbReference>
<reference evidence="1 2" key="1">
    <citation type="submission" date="2016-01" db="EMBL/GenBank/DDBJ databases">
        <title>High potential of lignocellulose degradation of a new Verrucomicrobia species.</title>
        <authorList>
            <person name="Wang Y."/>
            <person name="Shi Y."/>
            <person name="Qiu Z."/>
            <person name="Liu S."/>
            <person name="Yang H."/>
        </authorList>
    </citation>
    <scope>NUCLEOTIDE SEQUENCE [LARGE SCALE GENOMIC DNA]</scope>
    <source>
        <strain evidence="1 2">TSB47</strain>
    </source>
</reference>